<dbReference type="AlphaFoldDB" id="A0A9D4SAP8"/>
<organism evidence="1 2">
    <name type="scientific">Dreissena polymorpha</name>
    <name type="common">Zebra mussel</name>
    <name type="synonym">Mytilus polymorpha</name>
    <dbReference type="NCBI Taxonomy" id="45954"/>
    <lineage>
        <taxon>Eukaryota</taxon>
        <taxon>Metazoa</taxon>
        <taxon>Spiralia</taxon>
        <taxon>Lophotrochozoa</taxon>
        <taxon>Mollusca</taxon>
        <taxon>Bivalvia</taxon>
        <taxon>Autobranchia</taxon>
        <taxon>Heteroconchia</taxon>
        <taxon>Euheterodonta</taxon>
        <taxon>Imparidentia</taxon>
        <taxon>Neoheterodontei</taxon>
        <taxon>Myida</taxon>
        <taxon>Dreissenoidea</taxon>
        <taxon>Dreissenidae</taxon>
        <taxon>Dreissena</taxon>
    </lineage>
</organism>
<reference evidence="1" key="2">
    <citation type="submission" date="2020-11" db="EMBL/GenBank/DDBJ databases">
        <authorList>
            <person name="McCartney M.A."/>
            <person name="Auch B."/>
            <person name="Kono T."/>
            <person name="Mallez S."/>
            <person name="Becker A."/>
            <person name="Gohl D.M."/>
            <person name="Silverstein K.A.T."/>
            <person name="Koren S."/>
            <person name="Bechman K.B."/>
            <person name="Herman A."/>
            <person name="Abrahante J.E."/>
            <person name="Garbe J."/>
        </authorList>
    </citation>
    <scope>NUCLEOTIDE SEQUENCE</scope>
    <source>
        <strain evidence="1">Duluth1</strain>
        <tissue evidence="1">Whole animal</tissue>
    </source>
</reference>
<accession>A0A9D4SAP8</accession>
<evidence type="ECO:0000313" key="1">
    <source>
        <dbReference type="EMBL" id="KAH3896803.1"/>
    </source>
</evidence>
<sequence length="80" mass="9028">MGCSVSVLYLGRYKELGTPLESGRFLYPARTHLSALGVKSAKQKCNPLIPSGLSKPYKSHLMSHRDESPFKMMSWRRRGT</sequence>
<comment type="caution">
    <text evidence="1">The sequence shown here is derived from an EMBL/GenBank/DDBJ whole genome shotgun (WGS) entry which is preliminary data.</text>
</comment>
<gene>
    <name evidence="1" type="ORF">DPMN_020984</name>
</gene>
<dbReference type="Proteomes" id="UP000828390">
    <property type="component" value="Unassembled WGS sequence"/>
</dbReference>
<name>A0A9D4SAP8_DREPO</name>
<protein>
    <submittedName>
        <fullName evidence="1">Uncharacterized protein</fullName>
    </submittedName>
</protein>
<evidence type="ECO:0000313" key="2">
    <source>
        <dbReference type="Proteomes" id="UP000828390"/>
    </source>
</evidence>
<proteinExistence type="predicted"/>
<dbReference type="EMBL" id="JAIWYP010000001">
    <property type="protein sequence ID" value="KAH3896803.1"/>
    <property type="molecule type" value="Genomic_DNA"/>
</dbReference>
<reference evidence="1" key="1">
    <citation type="journal article" date="2019" name="bioRxiv">
        <title>The Genome of the Zebra Mussel, Dreissena polymorpha: A Resource for Invasive Species Research.</title>
        <authorList>
            <person name="McCartney M.A."/>
            <person name="Auch B."/>
            <person name="Kono T."/>
            <person name="Mallez S."/>
            <person name="Zhang Y."/>
            <person name="Obille A."/>
            <person name="Becker A."/>
            <person name="Abrahante J.E."/>
            <person name="Garbe J."/>
            <person name="Badalamenti J.P."/>
            <person name="Herman A."/>
            <person name="Mangelson H."/>
            <person name="Liachko I."/>
            <person name="Sullivan S."/>
            <person name="Sone E.D."/>
            <person name="Koren S."/>
            <person name="Silverstein K.A.T."/>
            <person name="Beckman K.B."/>
            <person name="Gohl D.M."/>
        </authorList>
    </citation>
    <scope>NUCLEOTIDE SEQUENCE</scope>
    <source>
        <strain evidence="1">Duluth1</strain>
        <tissue evidence="1">Whole animal</tissue>
    </source>
</reference>
<keyword evidence="2" id="KW-1185">Reference proteome</keyword>